<evidence type="ECO:0000256" key="5">
    <source>
        <dbReference type="ARBA" id="ARBA00022670"/>
    </source>
</evidence>
<comment type="similarity">
    <text evidence="3 9">Belongs to the peptidase M17 family.</text>
</comment>
<dbReference type="HAMAP" id="MF_00181">
    <property type="entry name" value="Cytosol_peptidase_M17"/>
    <property type="match status" value="1"/>
</dbReference>
<dbReference type="NCBIfam" id="NF002074">
    <property type="entry name" value="PRK00913.1-4"/>
    <property type="match status" value="1"/>
</dbReference>
<evidence type="ECO:0000256" key="8">
    <source>
        <dbReference type="ARBA" id="ARBA00023211"/>
    </source>
</evidence>
<dbReference type="InterPro" id="IPR043472">
    <property type="entry name" value="Macro_dom-like"/>
</dbReference>
<dbReference type="KEGG" id="blep:AL038_13155"/>
<dbReference type="GO" id="GO:0030145">
    <property type="term" value="F:manganese ion binding"/>
    <property type="evidence" value="ECO:0007669"/>
    <property type="project" value="UniProtKB-UniRule"/>
</dbReference>
<evidence type="ECO:0000256" key="3">
    <source>
        <dbReference type="ARBA" id="ARBA00009528"/>
    </source>
</evidence>
<evidence type="ECO:0000256" key="7">
    <source>
        <dbReference type="ARBA" id="ARBA00022801"/>
    </source>
</evidence>
<dbReference type="GO" id="GO:0006310">
    <property type="term" value="P:DNA recombination"/>
    <property type="evidence" value="ECO:0007669"/>
    <property type="project" value="UniProtKB-ARBA"/>
</dbReference>
<feature type="binding site" evidence="9">
    <location>
        <position position="274"/>
    </location>
    <ligand>
        <name>Mn(2+)</name>
        <dbReference type="ChEBI" id="CHEBI:29035"/>
        <label>1</label>
    </ligand>
</feature>
<feature type="binding site" evidence="9">
    <location>
        <position position="353"/>
    </location>
    <ligand>
        <name>Mn(2+)</name>
        <dbReference type="ChEBI" id="CHEBI:29035"/>
        <label>1</label>
    </ligand>
</feature>
<dbReference type="AlphaFoldDB" id="A0A2N9YFD1"/>
<keyword evidence="4 9" id="KW-0031">Aminopeptidase</keyword>
<dbReference type="CDD" id="cd00433">
    <property type="entry name" value="Peptidase_M17"/>
    <property type="match status" value="1"/>
</dbReference>
<dbReference type="PRINTS" id="PR00481">
    <property type="entry name" value="LAMNOPPTDASE"/>
</dbReference>
<comment type="catalytic activity">
    <reaction evidence="2 9">
        <text>Release of an N-terminal amino acid, preferentially leucine, but not glutamic or aspartic acids.</text>
        <dbReference type="EC" id="3.4.11.10"/>
    </reaction>
</comment>
<dbReference type="SUPFAM" id="SSF52949">
    <property type="entry name" value="Macro domain-like"/>
    <property type="match status" value="1"/>
</dbReference>
<reference evidence="12" key="1">
    <citation type="submission" date="2016-12" db="EMBL/GenBank/DDBJ databases">
        <title>Complete Genome Sequence of Beggiatoa leptomitiformis D-401.</title>
        <authorList>
            <person name="Fomenkov A."/>
            <person name="Vincze T."/>
            <person name="Grabovich M."/>
            <person name="Anton B.P."/>
            <person name="Dubinina G."/>
            <person name="Orlova M."/>
            <person name="Belousova E."/>
            <person name="Roberts R.J."/>
        </authorList>
    </citation>
    <scope>NUCLEOTIDE SEQUENCE [LARGE SCALE GENOMIC DNA]</scope>
    <source>
        <strain evidence="12">D-401</strain>
    </source>
</reference>
<dbReference type="GO" id="GO:0003677">
    <property type="term" value="F:DNA binding"/>
    <property type="evidence" value="ECO:0007669"/>
    <property type="project" value="UniProtKB-ARBA"/>
</dbReference>
<dbReference type="GO" id="GO:0006355">
    <property type="term" value="P:regulation of DNA-templated transcription"/>
    <property type="evidence" value="ECO:0007669"/>
    <property type="project" value="UniProtKB-ARBA"/>
</dbReference>
<proteinExistence type="inferred from homology"/>
<evidence type="ECO:0000256" key="2">
    <source>
        <dbReference type="ARBA" id="ARBA00000967"/>
    </source>
</evidence>
<dbReference type="InterPro" id="IPR023042">
    <property type="entry name" value="Peptidase_M17_leu_NH2_pept"/>
</dbReference>
<dbReference type="GO" id="GO:0005737">
    <property type="term" value="C:cytoplasm"/>
    <property type="evidence" value="ECO:0007669"/>
    <property type="project" value="UniProtKB-SubCell"/>
</dbReference>
<dbReference type="OrthoDB" id="9809354at2"/>
<dbReference type="GO" id="GO:0006508">
    <property type="term" value="P:proteolysis"/>
    <property type="evidence" value="ECO:0007669"/>
    <property type="project" value="UniProtKB-KW"/>
</dbReference>
<comment type="catalytic activity">
    <reaction evidence="1 9">
        <text>Release of an N-terminal amino acid, Xaa-|-Yaa-, in which Xaa is preferably Leu, but may be other amino acids including Pro although not Arg or Lys, and Yaa may be Pro. Amino acid amides and methyl esters are also readily hydrolyzed, but rates on arylamides are exceedingly low.</text>
        <dbReference type="EC" id="3.4.11.1"/>
    </reaction>
</comment>
<keyword evidence="12" id="KW-1185">Reference proteome</keyword>
<evidence type="ECO:0000313" key="12">
    <source>
        <dbReference type="Proteomes" id="UP000234271"/>
    </source>
</evidence>
<protein>
    <recommendedName>
        <fullName evidence="9">Probable cytosol aminopeptidase</fullName>
        <ecNumber evidence="9">3.4.11.1</ecNumber>
    </recommendedName>
    <alternativeName>
        <fullName evidence="9">Leucine aminopeptidase</fullName>
        <shortName evidence="9">LAP</shortName>
        <ecNumber evidence="9">3.4.11.10</ecNumber>
    </alternativeName>
    <alternativeName>
        <fullName evidence="9">Leucyl aminopeptidase</fullName>
    </alternativeName>
</protein>
<evidence type="ECO:0000256" key="4">
    <source>
        <dbReference type="ARBA" id="ARBA00022438"/>
    </source>
</evidence>
<evidence type="ECO:0000313" key="11">
    <source>
        <dbReference type="EMBL" id="AUI69192.1"/>
    </source>
</evidence>
<dbReference type="SUPFAM" id="SSF53187">
    <property type="entry name" value="Zn-dependent exopeptidases"/>
    <property type="match status" value="1"/>
</dbReference>
<feature type="binding site" evidence="9">
    <location>
        <position position="274"/>
    </location>
    <ligand>
        <name>Mn(2+)</name>
        <dbReference type="ChEBI" id="CHEBI:29035"/>
        <label>2</label>
    </ligand>
</feature>
<feature type="domain" description="Cytosol aminopeptidase" evidence="10">
    <location>
        <begin position="349"/>
        <end position="356"/>
    </location>
</feature>
<evidence type="ECO:0000256" key="9">
    <source>
        <dbReference type="HAMAP-Rule" id="MF_00181"/>
    </source>
</evidence>
<dbReference type="STRING" id="288004.AL038_13155"/>
<feature type="active site" evidence="9">
    <location>
        <position position="281"/>
    </location>
</feature>
<gene>
    <name evidence="9" type="primary">pepA</name>
    <name evidence="11" type="ORF">BLE401_11110</name>
</gene>
<dbReference type="NCBIfam" id="NF002073">
    <property type="entry name" value="PRK00913.1-2"/>
    <property type="match status" value="1"/>
</dbReference>
<evidence type="ECO:0000259" key="10">
    <source>
        <dbReference type="PROSITE" id="PS00631"/>
    </source>
</evidence>
<dbReference type="FunFam" id="3.40.630.10:FF:000004">
    <property type="entry name" value="Probable cytosol aminopeptidase"/>
    <property type="match status" value="1"/>
</dbReference>
<organism evidence="11 12">
    <name type="scientific">Beggiatoa leptomitoformis</name>
    <dbReference type="NCBI Taxonomy" id="288004"/>
    <lineage>
        <taxon>Bacteria</taxon>
        <taxon>Pseudomonadati</taxon>
        <taxon>Pseudomonadota</taxon>
        <taxon>Gammaproteobacteria</taxon>
        <taxon>Thiotrichales</taxon>
        <taxon>Thiotrichaceae</taxon>
        <taxon>Beggiatoa</taxon>
    </lineage>
</organism>
<dbReference type="FunFam" id="3.40.220.10:FF:000001">
    <property type="entry name" value="Probable cytosol aminopeptidase"/>
    <property type="match status" value="1"/>
</dbReference>
<comment type="function">
    <text evidence="9">Presumably involved in the processing and regular turnover of intracellular proteins. Catalyzes the removal of unsubstituted N-terminal amino acids from various peptides.</text>
</comment>
<keyword evidence="7 9" id="KW-0378">Hydrolase</keyword>
<dbReference type="PROSITE" id="PS00631">
    <property type="entry name" value="CYTOSOL_AP"/>
    <property type="match status" value="1"/>
</dbReference>
<keyword evidence="5 9" id="KW-0645">Protease</keyword>
<keyword evidence="6 9" id="KW-0479">Metal-binding</keyword>
<dbReference type="GO" id="GO:0070006">
    <property type="term" value="F:metalloaminopeptidase activity"/>
    <property type="evidence" value="ECO:0007669"/>
    <property type="project" value="InterPro"/>
</dbReference>
<keyword evidence="8 9" id="KW-0464">Manganese</keyword>
<dbReference type="Pfam" id="PF02789">
    <property type="entry name" value="Peptidase_M17_N"/>
    <property type="match status" value="1"/>
</dbReference>
<name>A0A2N9YFD1_9GAMM</name>
<comment type="cofactor">
    <cofactor evidence="9">
        <name>Mn(2+)</name>
        <dbReference type="ChEBI" id="CHEBI:29035"/>
    </cofactor>
    <text evidence="9">Binds 2 manganese ions per subunit.</text>
</comment>
<evidence type="ECO:0000256" key="1">
    <source>
        <dbReference type="ARBA" id="ARBA00000135"/>
    </source>
</evidence>
<sequence length="517" mass="56535">MEFNIKSGHPEKQRTACVVVGIYEPRRLSEVAKQLDEVSDGYLSSILRRGDLEGKIGQTLLLHNVPGTLADRVLLVGCGRERELGDTQYRKVIVHAIRTLHETGSMETVCYLTELNVRGRDTAWKVRHAIETACYALYSFDQLKSKKNITRRPLRKIVFSVASRRELGIAEQARREAEAIAGGVELTRNLGNLPSNVCTPIYLVEEAKRLSNLHERLTCKVLTESHIEKAGMNALLAIAKGSEQPPRFIVIEYKGNDKKDAHPTVLIGKGVTFDSGGISLKKAERMDEMKYDMSGAGSVLGTLSAIAELQLPINVIGLIPAVENMPSGKATKPGDIVTTLSGQTVEILNTDAEGRLILCDALTYAERFKPSVVIDIATLTGACITALGAHAHGVMSNHNPLTNDLLNAGRMACDRAWELPIWDEYQEQLDSPFADMANIGGPEAGVITAACFLSRFAKKYRWAHLDIAGTAWKAAPKKEKSATGRPVPLLTQYLIDRSQDDGVLPPLPIPPDLGDDD</sequence>
<dbReference type="InterPro" id="IPR011356">
    <property type="entry name" value="Leucine_aapep/pepB"/>
</dbReference>
<dbReference type="Pfam" id="PF00883">
    <property type="entry name" value="Peptidase_M17"/>
    <property type="match status" value="1"/>
</dbReference>
<comment type="subcellular location">
    <subcellularLocation>
        <location evidence="9">Cytoplasm</location>
    </subcellularLocation>
</comment>
<dbReference type="InterPro" id="IPR008283">
    <property type="entry name" value="Peptidase_M17_N"/>
</dbReference>
<accession>A0A2N9YFD1</accession>
<dbReference type="EC" id="3.4.11.1" evidence="9"/>
<feature type="binding site" evidence="9">
    <location>
        <position position="269"/>
    </location>
    <ligand>
        <name>Mn(2+)</name>
        <dbReference type="ChEBI" id="CHEBI:29035"/>
        <label>2</label>
    </ligand>
</feature>
<feature type="binding site" evidence="9">
    <location>
        <position position="353"/>
    </location>
    <ligand>
        <name>Mn(2+)</name>
        <dbReference type="ChEBI" id="CHEBI:29035"/>
        <label>2</label>
    </ligand>
</feature>
<dbReference type="EC" id="3.4.11.10" evidence="9"/>
<feature type="binding site" evidence="9">
    <location>
        <position position="292"/>
    </location>
    <ligand>
        <name>Mn(2+)</name>
        <dbReference type="ChEBI" id="CHEBI:29035"/>
        <label>2</label>
    </ligand>
</feature>
<feature type="binding site" evidence="9">
    <location>
        <position position="351"/>
    </location>
    <ligand>
        <name>Mn(2+)</name>
        <dbReference type="ChEBI" id="CHEBI:29035"/>
        <label>1</label>
    </ligand>
</feature>
<dbReference type="EMBL" id="CP018889">
    <property type="protein sequence ID" value="AUI69192.1"/>
    <property type="molecule type" value="Genomic_DNA"/>
</dbReference>
<dbReference type="RefSeq" id="WP_062153532.1">
    <property type="nucleotide sequence ID" value="NZ_CP012373.2"/>
</dbReference>
<dbReference type="Gene3D" id="3.40.220.10">
    <property type="entry name" value="Leucine Aminopeptidase, subunit E, domain 1"/>
    <property type="match status" value="1"/>
</dbReference>
<feature type="active site" evidence="9">
    <location>
        <position position="355"/>
    </location>
</feature>
<dbReference type="PANTHER" id="PTHR11963:SF23">
    <property type="entry name" value="CYTOSOL AMINOPEPTIDASE"/>
    <property type="match status" value="1"/>
</dbReference>
<evidence type="ECO:0000256" key="6">
    <source>
        <dbReference type="ARBA" id="ARBA00022723"/>
    </source>
</evidence>
<dbReference type="Proteomes" id="UP000234271">
    <property type="component" value="Chromosome"/>
</dbReference>
<dbReference type="Gene3D" id="3.40.630.10">
    <property type="entry name" value="Zn peptidases"/>
    <property type="match status" value="1"/>
</dbReference>
<dbReference type="PANTHER" id="PTHR11963">
    <property type="entry name" value="LEUCINE AMINOPEPTIDASE-RELATED"/>
    <property type="match status" value="1"/>
</dbReference>
<dbReference type="InterPro" id="IPR000819">
    <property type="entry name" value="Peptidase_M17_C"/>
</dbReference>
<keyword evidence="9" id="KW-0963">Cytoplasm</keyword>